<dbReference type="AlphaFoldDB" id="A0A0S8JDB1"/>
<evidence type="ECO:0000313" key="1">
    <source>
        <dbReference type="EMBL" id="KPL07347.1"/>
    </source>
</evidence>
<name>A0A0S8JDB1_UNCT6</name>
<dbReference type="EMBL" id="LJVA01000129">
    <property type="protein sequence ID" value="KPL07347.1"/>
    <property type="molecule type" value="Genomic_DNA"/>
</dbReference>
<evidence type="ECO:0000313" key="2">
    <source>
        <dbReference type="Proteomes" id="UP000051035"/>
    </source>
</evidence>
<proteinExistence type="predicted"/>
<reference evidence="1 2" key="1">
    <citation type="journal article" date="2015" name="Microbiome">
        <title>Genomic resolution of linkages in carbon, nitrogen, and sulfur cycling among widespread estuary sediment bacteria.</title>
        <authorList>
            <person name="Baker B.J."/>
            <person name="Lazar C.S."/>
            <person name="Teske A.P."/>
            <person name="Dick G.J."/>
        </authorList>
    </citation>
    <scope>NUCLEOTIDE SEQUENCE [LARGE SCALE GENOMIC DNA]</scope>
    <source>
        <strain evidence="1">SM1_40</strain>
    </source>
</reference>
<accession>A0A0S8JDB1</accession>
<sequence>MYNISTADGPGFARISEEMTERIRKLGPNPVRLGASPDAGEKAAAAIASEVSASVEAEIKEECE</sequence>
<dbReference type="Proteomes" id="UP000051035">
    <property type="component" value="Unassembled WGS sequence"/>
</dbReference>
<organism evidence="1 2">
    <name type="scientific">candidate division TA06 bacterium SM1_40</name>
    <dbReference type="NCBI Taxonomy" id="1703773"/>
    <lineage>
        <taxon>Bacteria</taxon>
        <taxon>Bacteria division TA06</taxon>
    </lineage>
</organism>
<gene>
    <name evidence="1" type="ORF">AMJ71_09165</name>
</gene>
<protein>
    <submittedName>
        <fullName evidence="1">Uncharacterized protein</fullName>
    </submittedName>
</protein>
<comment type="caution">
    <text evidence="1">The sequence shown here is derived from an EMBL/GenBank/DDBJ whole genome shotgun (WGS) entry which is preliminary data.</text>
</comment>